<accession>A0ABS6JRB6</accession>
<name>A0ABS6JRB6_9BACI</name>
<keyword evidence="2" id="KW-1185">Reference proteome</keyword>
<dbReference type="InterPro" id="IPR011322">
    <property type="entry name" value="N-reg_PII-like_a/b"/>
</dbReference>
<dbReference type="PROSITE" id="PS51343">
    <property type="entry name" value="PII_GLNB_DOM"/>
    <property type="match status" value="2"/>
</dbReference>
<evidence type="ECO:0000313" key="1">
    <source>
        <dbReference type="EMBL" id="MBU9720802.1"/>
    </source>
</evidence>
<dbReference type="SMART" id="SM00938">
    <property type="entry name" value="P-II"/>
    <property type="match status" value="2"/>
</dbReference>
<sequence length="232" mass="24914">MRSLNLNHKLIFTVVKKGKANKVVMASKEAGAEGGTVLLGSGIGIHEKETFFGIDMIHEKEIIMTLLPEDSLDTVLERIIEAGNLKKPGQGIGFVIDVKGVTGIVHNKQNMSLDEEALDKMTDSHISFELIVSIVNKGDAGKIVDASKKAGAEGGTILTGRGTGIHEKAKLFSMMIEPEKDVVLTLVPTKKVTAVIKQIEEDAQLNKPGKGIAFVLPVEETIGINHSINLND</sequence>
<comment type="caution">
    <text evidence="1">The sequence shown here is derived from an EMBL/GenBank/DDBJ whole genome shotgun (WGS) entry which is preliminary data.</text>
</comment>
<dbReference type="SUPFAM" id="SSF54913">
    <property type="entry name" value="GlnB-like"/>
    <property type="match status" value="2"/>
</dbReference>
<dbReference type="Proteomes" id="UP000790580">
    <property type="component" value="Unassembled WGS sequence"/>
</dbReference>
<dbReference type="InterPro" id="IPR015867">
    <property type="entry name" value="N-reg_PII/ATP_PRibTrfase_C"/>
</dbReference>
<proteinExistence type="predicted"/>
<dbReference type="InterPro" id="IPR002187">
    <property type="entry name" value="N-reg_PII"/>
</dbReference>
<dbReference type="EMBL" id="JAHQCR010000021">
    <property type="protein sequence ID" value="MBU9720802.1"/>
    <property type="molecule type" value="Genomic_DNA"/>
</dbReference>
<dbReference type="Pfam" id="PF00543">
    <property type="entry name" value="P-II"/>
    <property type="match status" value="2"/>
</dbReference>
<protein>
    <submittedName>
        <fullName evidence="1">P-II family nitrogen regulator</fullName>
    </submittedName>
</protein>
<gene>
    <name evidence="1" type="ORF">KS407_04990</name>
</gene>
<dbReference type="Gene3D" id="3.30.70.120">
    <property type="match status" value="2"/>
</dbReference>
<dbReference type="RefSeq" id="WP_088074590.1">
    <property type="nucleotide sequence ID" value="NZ_JAHQCR010000021.1"/>
</dbReference>
<reference evidence="1 2" key="1">
    <citation type="submission" date="2021-06" db="EMBL/GenBank/DDBJ databases">
        <title>Bacillus sp. RD4P76, an endophyte from a halophyte.</title>
        <authorList>
            <person name="Sun J.-Q."/>
        </authorList>
    </citation>
    <scope>NUCLEOTIDE SEQUENCE [LARGE SCALE GENOMIC DNA]</scope>
    <source>
        <strain evidence="1 2">JCM 17098</strain>
    </source>
</reference>
<evidence type="ECO:0000313" key="2">
    <source>
        <dbReference type="Proteomes" id="UP000790580"/>
    </source>
</evidence>
<organism evidence="1 2">
    <name type="scientific">Evansella alkalicola</name>
    <dbReference type="NCBI Taxonomy" id="745819"/>
    <lineage>
        <taxon>Bacteria</taxon>
        <taxon>Bacillati</taxon>
        <taxon>Bacillota</taxon>
        <taxon>Bacilli</taxon>
        <taxon>Bacillales</taxon>
        <taxon>Bacillaceae</taxon>
        <taxon>Evansella</taxon>
    </lineage>
</organism>